<feature type="non-terminal residue" evidence="1">
    <location>
        <position position="1"/>
    </location>
</feature>
<evidence type="ECO:0000313" key="1">
    <source>
        <dbReference type="EMBL" id="KAL0192817.1"/>
    </source>
</evidence>
<dbReference type="Proteomes" id="UP001529510">
    <property type="component" value="Unassembled WGS sequence"/>
</dbReference>
<organism evidence="1 2">
    <name type="scientific">Cirrhinus mrigala</name>
    <name type="common">Mrigala</name>
    <dbReference type="NCBI Taxonomy" id="683832"/>
    <lineage>
        <taxon>Eukaryota</taxon>
        <taxon>Metazoa</taxon>
        <taxon>Chordata</taxon>
        <taxon>Craniata</taxon>
        <taxon>Vertebrata</taxon>
        <taxon>Euteleostomi</taxon>
        <taxon>Actinopterygii</taxon>
        <taxon>Neopterygii</taxon>
        <taxon>Teleostei</taxon>
        <taxon>Ostariophysi</taxon>
        <taxon>Cypriniformes</taxon>
        <taxon>Cyprinidae</taxon>
        <taxon>Labeoninae</taxon>
        <taxon>Labeonini</taxon>
        <taxon>Cirrhinus</taxon>
    </lineage>
</organism>
<protein>
    <submittedName>
        <fullName evidence="1">Uncharacterized protein</fullName>
    </submittedName>
</protein>
<evidence type="ECO:0000313" key="2">
    <source>
        <dbReference type="Proteomes" id="UP001529510"/>
    </source>
</evidence>
<dbReference type="EMBL" id="JAMKFB020000005">
    <property type="protein sequence ID" value="KAL0192817.1"/>
    <property type="molecule type" value="Genomic_DNA"/>
</dbReference>
<dbReference type="AlphaFoldDB" id="A0ABD0R2T5"/>
<keyword evidence="2" id="KW-1185">Reference proteome</keyword>
<name>A0ABD0R2T5_CIRMR</name>
<proteinExistence type="predicted"/>
<feature type="non-terminal residue" evidence="1">
    <location>
        <position position="59"/>
    </location>
</feature>
<reference evidence="1 2" key="1">
    <citation type="submission" date="2024-05" db="EMBL/GenBank/DDBJ databases">
        <title>Genome sequencing and assembly of Indian major carp, Cirrhinus mrigala (Hamilton, 1822).</title>
        <authorList>
            <person name="Mohindra V."/>
            <person name="Chowdhury L.M."/>
            <person name="Lal K."/>
            <person name="Jena J.K."/>
        </authorList>
    </citation>
    <scope>NUCLEOTIDE SEQUENCE [LARGE SCALE GENOMIC DNA]</scope>
    <source>
        <strain evidence="1">CM1030</strain>
        <tissue evidence="1">Blood</tissue>
    </source>
</reference>
<gene>
    <name evidence="1" type="ORF">M9458_011113</name>
</gene>
<comment type="caution">
    <text evidence="1">The sequence shown here is derived from an EMBL/GenBank/DDBJ whole genome shotgun (WGS) entry which is preliminary data.</text>
</comment>
<accession>A0ABD0R2T5</accession>
<sequence length="59" mass="6490">FLSTPKCVISSMRGRTAVPLWAIQQCTKSVSAWPAFSSYSLCSPFVYEPARDAGQLFTT</sequence>